<evidence type="ECO:0000259" key="4">
    <source>
        <dbReference type="PROSITE" id="PS51352"/>
    </source>
</evidence>
<comment type="caution">
    <text evidence="7">The sequence shown here is derived from an EMBL/GenBank/DDBJ whole genome shotgun (WGS) entry which is preliminary data.</text>
</comment>
<dbReference type="InterPro" id="IPR013766">
    <property type="entry name" value="Thioredoxin_domain"/>
</dbReference>
<keyword evidence="8" id="KW-1185">Reference proteome</keyword>
<dbReference type="Pfam" id="PF00085">
    <property type="entry name" value="Thioredoxin"/>
    <property type="match status" value="1"/>
</dbReference>
<dbReference type="AlphaFoldDB" id="A0A9P4TVS2"/>
<dbReference type="Gene3D" id="3.90.1720.30">
    <property type="entry name" value="PPPDE domains"/>
    <property type="match status" value="1"/>
</dbReference>
<feature type="domain" description="PUL" evidence="5">
    <location>
        <begin position="299"/>
        <end position="576"/>
    </location>
</feature>
<dbReference type="Gene3D" id="1.25.10.10">
    <property type="entry name" value="Leucine-rich Repeat Variant"/>
    <property type="match status" value="1"/>
</dbReference>
<evidence type="ECO:0000313" key="7">
    <source>
        <dbReference type="EMBL" id="KAF2425759.1"/>
    </source>
</evidence>
<dbReference type="InterPro" id="IPR008580">
    <property type="entry name" value="PPPDE_dom"/>
</dbReference>
<dbReference type="EMBL" id="MU007068">
    <property type="protein sequence ID" value="KAF2425759.1"/>
    <property type="molecule type" value="Genomic_DNA"/>
</dbReference>
<gene>
    <name evidence="7" type="ORF">EJ08DRAFT_398016</name>
</gene>
<feature type="domain" description="Thioredoxin" evidence="4">
    <location>
        <begin position="160"/>
        <end position="305"/>
    </location>
</feature>
<comment type="similarity">
    <text evidence="1">Belongs to the DeSI family.</text>
</comment>
<dbReference type="Proteomes" id="UP000800235">
    <property type="component" value="Unassembled WGS sequence"/>
</dbReference>
<dbReference type="Gene3D" id="3.40.30.10">
    <property type="entry name" value="Glutaredoxin"/>
    <property type="match status" value="1"/>
</dbReference>
<dbReference type="GO" id="GO:0006508">
    <property type="term" value="P:proteolysis"/>
    <property type="evidence" value="ECO:0007669"/>
    <property type="project" value="UniProtKB-KW"/>
</dbReference>
<reference evidence="7" key="1">
    <citation type="journal article" date="2020" name="Stud. Mycol.">
        <title>101 Dothideomycetes genomes: a test case for predicting lifestyles and emergence of pathogens.</title>
        <authorList>
            <person name="Haridas S."/>
            <person name="Albert R."/>
            <person name="Binder M."/>
            <person name="Bloem J."/>
            <person name="Labutti K."/>
            <person name="Salamov A."/>
            <person name="Andreopoulos B."/>
            <person name="Baker S."/>
            <person name="Barry K."/>
            <person name="Bills G."/>
            <person name="Bluhm B."/>
            <person name="Cannon C."/>
            <person name="Castanera R."/>
            <person name="Culley D."/>
            <person name="Daum C."/>
            <person name="Ezra D."/>
            <person name="Gonzalez J."/>
            <person name="Henrissat B."/>
            <person name="Kuo A."/>
            <person name="Liang C."/>
            <person name="Lipzen A."/>
            <person name="Lutzoni F."/>
            <person name="Magnuson J."/>
            <person name="Mondo S."/>
            <person name="Nolan M."/>
            <person name="Ohm R."/>
            <person name="Pangilinan J."/>
            <person name="Park H.-J."/>
            <person name="Ramirez L."/>
            <person name="Alfaro M."/>
            <person name="Sun H."/>
            <person name="Tritt A."/>
            <person name="Yoshinaga Y."/>
            <person name="Zwiers L.-H."/>
            <person name="Turgeon B."/>
            <person name="Goodwin S."/>
            <person name="Spatafora J."/>
            <person name="Crous P."/>
            <person name="Grigoriev I."/>
        </authorList>
    </citation>
    <scope>NUCLEOTIDE SEQUENCE</scope>
    <source>
        <strain evidence="7">CBS 130266</strain>
    </source>
</reference>
<keyword evidence="2" id="KW-0645">Protease</keyword>
<organism evidence="7 8">
    <name type="scientific">Tothia fuscella</name>
    <dbReference type="NCBI Taxonomy" id="1048955"/>
    <lineage>
        <taxon>Eukaryota</taxon>
        <taxon>Fungi</taxon>
        <taxon>Dikarya</taxon>
        <taxon>Ascomycota</taxon>
        <taxon>Pezizomycotina</taxon>
        <taxon>Dothideomycetes</taxon>
        <taxon>Pleosporomycetidae</taxon>
        <taxon>Venturiales</taxon>
        <taxon>Cylindrosympodiaceae</taxon>
        <taxon>Tothia</taxon>
    </lineage>
</organism>
<dbReference type="SUPFAM" id="SSF52833">
    <property type="entry name" value="Thioredoxin-like"/>
    <property type="match status" value="1"/>
</dbReference>
<dbReference type="InterPro" id="IPR042266">
    <property type="entry name" value="PPPDE_sf"/>
</dbReference>
<dbReference type="Pfam" id="PF08324">
    <property type="entry name" value="PUL"/>
    <property type="match status" value="1"/>
</dbReference>
<evidence type="ECO:0000256" key="3">
    <source>
        <dbReference type="ARBA" id="ARBA00022801"/>
    </source>
</evidence>
<dbReference type="GO" id="GO:0008233">
    <property type="term" value="F:peptidase activity"/>
    <property type="evidence" value="ECO:0007669"/>
    <property type="project" value="UniProtKB-KW"/>
</dbReference>
<dbReference type="PROSITE" id="PS00194">
    <property type="entry name" value="THIOREDOXIN_1"/>
    <property type="match status" value="1"/>
</dbReference>
<evidence type="ECO:0000256" key="1">
    <source>
        <dbReference type="ARBA" id="ARBA00008140"/>
    </source>
</evidence>
<evidence type="ECO:0000259" key="6">
    <source>
        <dbReference type="PROSITE" id="PS51858"/>
    </source>
</evidence>
<dbReference type="InterPro" id="IPR036249">
    <property type="entry name" value="Thioredoxin-like_sf"/>
</dbReference>
<sequence>MDVNLFVYDLSKGLARQFSRQFLGTQIDAVYHTSIVLEGIEYFFGAGVQTAYAGSTHHGQPMEKVKLGRTDLPIEIVLEYLESLKQIYTAESYDLFLHNCNNFSNDFAMFLVGKGIPDHITSLPRRVLDTPFGQMLKPQLDAAMRPITQAPVPPQRLPQPSAASNGFAFSGKPTPGKVHNITKQADLTSLLNSAENSCAVVFYTSSTCAPCKICYPAYDNLAAEAGEKAVLIKVDINYAQEIASNSGVRATPTFVTYLKGKKEEEWPGADPARLLGTVRLLILSAHPPHPHEDLRLSNLLKTSRKPITYTKMPPLDKVVAKLGPLGKDPIVSAMKTFIEAIHGSPSQESPLPSLPAFASFLQKSIETLPSTDLFAAYDLFRLAVADPRIGAFFAEEKDTATILGLLNHVHKLGVKAPYNLRIVSLHVSCNLFASPLASHVIISNSTLAKSLIELVTASLLDEAHLNVRIASASLAFNLATANFKARVDKKEDAISSSEQVELVAGMLEAIGREEESKDVITGLVRALGFLAYRAEIGGEVLDLCKALEAGKTVLAQEKLSGDDSVLKEVGSEIFGKGLK</sequence>
<accession>A0A9P4TVS2</accession>
<dbReference type="PROSITE" id="PS51858">
    <property type="entry name" value="PPPDE"/>
    <property type="match status" value="1"/>
</dbReference>
<dbReference type="InterPro" id="IPR011989">
    <property type="entry name" value="ARM-like"/>
</dbReference>
<dbReference type="PROSITE" id="PS51396">
    <property type="entry name" value="PUL"/>
    <property type="match status" value="1"/>
</dbReference>
<dbReference type="InterPro" id="IPR017937">
    <property type="entry name" value="Thioredoxin_CS"/>
</dbReference>
<dbReference type="PANTHER" id="PTHR12378:SF7">
    <property type="entry name" value="DESUMOYLATING ISOPEPTIDASE 1"/>
    <property type="match status" value="1"/>
</dbReference>
<evidence type="ECO:0000259" key="5">
    <source>
        <dbReference type="PROSITE" id="PS51396"/>
    </source>
</evidence>
<dbReference type="SMART" id="SM01179">
    <property type="entry name" value="DUF862"/>
    <property type="match status" value="1"/>
</dbReference>
<proteinExistence type="inferred from homology"/>
<dbReference type="InterPro" id="IPR013535">
    <property type="entry name" value="PUL_dom"/>
</dbReference>
<dbReference type="Pfam" id="PF05903">
    <property type="entry name" value="Peptidase_C97"/>
    <property type="match status" value="1"/>
</dbReference>
<feature type="domain" description="PPPDE" evidence="6">
    <location>
        <begin position="1"/>
        <end position="141"/>
    </location>
</feature>
<evidence type="ECO:0000313" key="8">
    <source>
        <dbReference type="Proteomes" id="UP000800235"/>
    </source>
</evidence>
<keyword evidence="3" id="KW-0378">Hydrolase</keyword>
<evidence type="ECO:0000256" key="2">
    <source>
        <dbReference type="ARBA" id="ARBA00022670"/>
    </source>
</evidence>
<dbReference type="GO" id="GO:0070646">
    <property type="term" value="P:protein modification by small protein removal"/>
    <property type="evidence" value="ECO:0007669"/>
    <property type="project" value="TreeGrafter"/>
</dbReference>
<dbReference type="CDD" id="cd02947">
    <property type="entry name" value="TRX_family"/>
    <property type="match status" value="1"/>
</dbReference>
<protein>
    <submittedName>
        <fullName evidence="7">Thioredoxin</fullName>
    </submittedName>
</protein>
<dbReference type="PANTHER" id="PTHR12378">
    <property type="entry name" value="DESUMOYLATING ISOPEPTIDASE"/>
    <property type="match status" value="1"/>
</dbReference>
<name>A0A9P4TVS2_9PEZI</name>
<dbReference type="PROSITE" id="PS51352">
    <property type="entry name" value="THIOREDOXIN_2"/>
    <property type="match status" value="1"/>
</dbReference>
<dbReference type="OrthoDB" id="21221at2759"/>